<dbReference type="EMBL" id="JAGYWB010000019">
    <property type="protein sequence ID" value="KAI0488461.1"/>
    <property type="molecule type" value="Genomic_DNA"/>
</dbReference>
<dbReference type="AlphaFoldDB" id="A0A8T3A2R3"/>
<dbReference type="InterPro" id="IPR036397">
    <property type="entry name" value="RNaseH_sf"/>
</dbReference>
<feature type="domain" description="Reverse transcriptase zinc-binding" evidence="2">
    <location>
        <begin position="251"/>
        <end position="327"/>
    </location>
</feature>
<protein>
    <recommendedName>
        <fullName evidence="5">RNase H type-1 domain-containing protein</fullName>
    </recommendedName>
</protein>
<dbReference type="Gene3D" id="3.30.420.10">
    <property type="entry name" value="Ribonuclease H-like superfamily/Ribonuclease H"/>
    <property type="match status" value="1"/>
</dbReference>
<feature type="domain" description="RNase H type-1" evidence="1">
    <location>
        <begin position="439"/>
        <end position="559"/>
    </location>
</feature>
<evidence type="ECO:0000259" key="1">
    <source>
        <dbReference type="Pfam" id="PF13456"/>
    </source>
</evidence>
<dbReference type="SMR" id="A0A8T3A2R3"/>
<proteinExistence type="predicted"/>
<comment type="caution">
    <text evidence="3">The sequence shown here is derived from an EMBL/GenBank/DDBJ whole genome shotgun (WGS) entry which is preliminary data.</text>
</comment>
<dbReference type="PANTHER" id="PTHR33116:SF66">
    <property type="entry name" value="REVERSE TRANSCRIPTASE ZINC-BINDING DOMAIN-CONTAINING PROTEIN"/>
    <property type="match status" value="1"/>
</dbReference>
<dbReference type="InterPro" id="IPR026960">
    <property type="entry name" value="RVT-Znf"/>
</dbReference>
<dbReference type="PANTHER" id="PTHR33116">
    <property type="entry name" value="REVERSE TRANSCRIPTASE ZINC-BINDING DOMAIN-CONTAINING PROTEIN-RELATED-RELATED"/>
    <property type="match status" value="1"/>
</dbReference>
<accession>A0A8T3A2R3</accession>
<dbReference type="GO" id="GO:0003676">
    <property type="term" value="F:nucleic acid binding"/>
    <property type="evidence" value="ECO:0007669"/>
    <property type="project" value="InterPro"/>
</dbReference>
<reference evidence="3" key="1">
    <citation type="journal article" date="2022" name="Front. Genet.">
        <title>Chromosome-Scale Assembly of the Dendrobium nobile Genome Provides Insights Into the Molecular Mechanism of the Biosynthesis of the Medicinal Active Ingredient of Dendrobium.</title>
        <authorList>
            <person name="Xu Q."/>
            <person name="Niu S.-C."/>
            <person name="Li K.-L."/>
            <person name="Zheng P.-J."/>
            <person name="Zhang X.-J."/>
            <person name="Jia Y."/>
            <person name="Liu Y."/>
            <person name="Niu Y.-X."/>
            <person name="Yu L.-H."/>
            <person name="Chen D.-F."/>
            <person name="Zhang G.-Q."/>
        </authorList>
    </citation>
    <scope>NUCLEOTIDE SEQUENCE</scope>
    <source>
        <tissue evidence="3">Leaf</tissue>
    </source>
</reference>
<dbReference type="CDD" id="cd06222">
    <property type="entry name" value="RNase_H_like"/>
    <property type="match status" value="1"/>
</dbReference>
<dbReference type="Pfam" id="PF13456">
    <property type="entry name" value="RVT_3"/>
    <property type="match status" value="1"/>
</dbReference>
<dbReference type="Proteomes" id="UP000829196">
    <property type="component" value="Unassembled WGS sequence"/>
</dbReference>
<dbReference type="InterPro" id="IPR012337">
    <property type="entry name" value="RNaseH-like_sf"/>
</dbReference>
<sequence length="592" mass="68369">MSLINEYCGWTRQGINQNKSQIIFGKSVKPSTKCKIGQKSGFKTVKELQYLGIKLALRRLVRNDYQFVIDHALEKLNSWGAHFLLIAGRLTIAKSSLLSLPTFVSTHSLIPKKILYELDRICHDFIWHQNSEIKGLHYISWDELCIPRASGGLGMHSTIKRVGPLRARVMNDIWLLDKCFNKWPTLADCIGLESLTIQNFILDDGHWNLLELNHYFNTDLVNLIVHQCVIHEGDGDYMELLYQHSGKSITSSAYSEAFKFHKTIEDSEFAKWLWKLKFKPRVVLFWWRLSRFAIPTNEFLKHRKLSISDHCAYGCLVTENCDHILIHYKSISEILCKLRSWGINIPLFTSLMDCFQQLRNLFSNSLDSVKIYYIVVYFSWNRMNDKKHCNPAIPVSVIAANILFTATRKYPLLVNWDANLLRESVTSWHPPPLDWIKFNVDASLLDSNLASIGGVGWDSKGCLLLAFGRQKLHWDINQLELEAVFALKDFIQDWRFDCKGLIIEGDNYNVIKYLHDTVAKSNTSDQFSEKINFLHDFNKVIFNHTSRNCNKVADLCATLALQFNFCFDSIFSPDIPSSLSSLLKKEYEVSFP</sequence>
<dbReference type="OrthoDB" id="1426056at2759"/>
<dbReference type="Pfam" id="PF13966">
    <property type="entry name" value="zf-RVT"/>
    <property type="match status" value="1"/>
</dbReference>
<dbReference type="GO" id="GO:0004523">
    <property type="term" value="F:RNA-DNA hybrid ribonuclease activity"/>
    <property type="evidence" value="ECO:0007669"/>
    <property type="project" value="InterPro"/>
</dbReference>
<gene>
    <name evidence="3" type="ORF">KFK09_028294</name>
</gene>
<name>A0A8T3A2R3_DENNO</name>
<evidence type="ECO:0000313" key="4">
    <source>
        <dbReference type="Proteomes" id="UP000829196"/>
    </source>
</evidence>
<dbReference type="InterPro" id="IPR002156">
    <property type="entry name" value="RNaseH_domain"/>
</dbReference>
<dbReference type="InterPro" id="IPR044730">
    <property type="entry name" value="RNase_H-like_dom_plant"/>
</dbReference>
<evidence type="ECO:0000259" key="2">
    <source>
        <dbReference type="Pfam" id="PF13966"/>
    </source>
</evidence>
<organism evidence="3 4">
    <name type="scientific">Dendrobium nobile</name>
    <name type="common">Orchid</name>
    <dbReference type="NCBI Taxonomy" id="94219"/>
    <lineage>
        <taxon>Eukaryota</taxon>
        <taxon>Viridiplantae</taxon>
        <taxon>Streptophyta</taxon>
        <taxon>Embryophyta</taxon>
        <taxon>Tracheophyta</taxon>
        <taxon>Spermatophyta</taxon>
        <taxon>Magnoliopsida</taxon>
        <taxon>Liliopsida</taxon>
        <taxon>Asparagales</taxon>
        <taxon>Orchidaceae</taxon>
        <taxon>Epidendroideae</taxon>
        <taxon>Malaxideae</taxon>
        <taxon>Dendrobiinae</taxon>
        <taxon>Dendrobium</taxon>
    </lineage>
</organism>
<dbReference type="SUPFAM" id="SSF53098">
    <property type="entry name" value="Ribonuclease H-like"/>
    <property type="match status" value="1"/>
</dbReference>
<evidence type="ECO:0008006" key="5">
    <source>
        <dbReference type="Google" id="ProtNLM"/>
    </source>
</evidence>
<evidence type="ECO:0000313" key="3">
    <source>
        <dbReference type="EMBL" id="KAI0488461.1"/>
    </source>
</evidence>
<keyword evidence="4" id="KW-1185">Reference proteome</keyword>